<evidence type="ECO:0000313" key="1">
    <source>
        <dbReference type="EMBL" id="CAI9159246.1"/>
    </source>
</evidence>
<dbReference type="EMBL" id="OX459955">
    <property type="protein sequence ID" value="CAI9159246.1"/>
    <property type="molecule type" value="Genomic_DNA"/>
</dbReference>
<organism evidence="1 2">
    <name type="scientific">Rangifer tarandus platyrhynchus</name>
    <name type="common">Svalbard reindeer</name>
    <dbReference type="NCBI Taxonomy" id="3082113"/>
    <lineage>
        <taxon>Eukaryota</taxon>
        <taxon>Metazoa</taxon>
        <taxon>Chordata</taxon>
        <taxon>Craniata</taxon>
        <taxon>Vertebrata</taxon>
        <taxon>Euteleostomi</taxon>
        <taxon>Mammalia</taxon>
        <taxon>Eutheria</taxon>
        <taxon>Laurasiatheria</taxon>
        <taxon>Artiodactyla</taxon>
        <taxon>Ruminantia</taxon>
        <taxon>Pecora</taxon>
        <taxon>Cervidae</taxon>
        <taxon>Odocoileinae</taxon>
        <taxon>Rangifer</taxon>
    </lineage>
</organism>
<sequence length="107" mass="11566">MELAVGLLGSDVFGAQLGDVRASQRNGWVDCSQGIRCFSESINHVSDLGVNGPRNLKTGHKSTCPIPWRQKVGCGIRGLVLNLALLPANYMTLEQSHSTSLSLICHY</sequence>
<dbReference type="Proteomes" id="UP001176941">
    <property type="component" value="Chromosome 19"/>
</dbReference>
<evidence type="ECO:0000313" key="2">
    <source>
        <dbReference type="Proteomes" id="UP001176941"/>
    </source>
</evidence>
<gene>
    <name evidence="1" type="ORF">MRATA1EN1_LOCUS8208</name>
</gene>
<reference evidence="1" key="1">
    <citation type="submission" date="2023-04" db="EMBL/GenBank/DDBJ databases">
        <authorList>
            <consortium name="ELIXIR-Norway"/>
        </authorList>
    </citation>
    <scope>NUCLEOTIDE SEQUENCE [LARGE SCALE GENOMIC DNA]</scope>
</reference>
<proteinExistence type="predicted"/>
<accession>A0ABN8YFC7</accession>
<protein>
    <submittedName>
        <fullName evidence="1">Uncharacterized protein</fullName>
    </submittedName>
</protein>
<name>A0ABN8YFC7_RANTA</name>
<keyword evidence="2" id="KW-1185">Reference proteome</keyword>